<dbReference type="Gene3D" id="3.30.230.10">
    <property type="match status" value="1"/>
</dbReference>
<dbReference type="InterPro" id="IPR027065">
    <property type="entry name" value="Lon_Prtase"/>
</dbReference>
<reference evidence="5" key="1">
    <citation type="journal article" date="2019" name="Int. J. Syst. Evol. Microbiol.">
        <title>The Global Catalogue of Microorganisms (GCM) 10K type strain sequencing project: providing services to taxonomists for standard genome sequencing and annotation.</title>
        <authorList>
            <consortium name="The Broad Institute Genomics Platform"/>
            <consortium name="The Broad Institute Genome Sequencing Center for Infectious Disease"/>
            <person name="Wu L."/>
            <person name="Ma J."/>
        </authorList>
    </citation>
    <scope>NUCLEOTIDE SEQUENCE [LARGE SCALE GENOMIC DNA]</scope>
    <source>
        <strain evidence="5">JCM 17250</strain>
    </source>
</reference>
<keyword evidence="1 4" id="KW-0645">Protease</keyword>
<dbReference type="InterPro" id="IPR008269">
    <property type="entry name" value="Lon_proteolytic"/>
</dbReference>
<dbReference type="InterPro" id="IPR001478">
    <property type="entry name" value="PDZ"/>
</dbReference>
<evidence type="ECO:0000313" key="5">
    <source>
        <dbReference type="Proteomes" id="UP001501734"/>
    </source>
</evidence>
<organism evidence="4 5">
    <name type="scientific">Amphibacillus indicireducens</name>
    <dbReference type="NCBI Taxonomy" id="1076330"/>
    <lineage>
        <taxon>Bacteria</taxon>
        <taxon>Bacillati</taxon>
        <taxon>Bacillota</taxon>
        <taxon>Bacilli</taxon>
        <taxon>Bacillales</taxon>
        <taxon>Bacillaceae</taxon>
        <taxon>Amphibacillus</taxon>
    </lineage>
</organism>
<gene>
    <name evidence="4" type="primary">ddcP</name>
    <name evidence="4" type="ORF">GCM10022410_08210</name>
</gene>
<dbReference type="Gene3D" id="2.30.42.10">
    <property type="match status" value="1"/>
</dbReference>
<comment type="similarity">
    <text evidence="1">Belongs to the peptidase S16 family.</text>
</comment>
<dbReference type="GO" id="GO:0008233">
    <property type="term" value="F:peptidase activity"/>
    <property type="evidence" value="ECO:0007669"/>
    <property type="project" value="UniProtKB-KW"/>
</dbReference>
<feature type="domain" description="Lon proteolytic" evidence="3">
    <location>
        <begin position="230"/>
        <end position="335"/>
    </location>
</feature>
<feature type="active site" evidence="1">
    <location>
        <position position="280"/>
    </location>
</feature>
<dbReference type="RefSeq" id="WP_344910605.1">
    <property type="nucleotide sequence ID" value="NZ_BAABDL010000044.1"/>
</dbReference>
<dbReference type="InterPro" id="IPR036034">
    <property type="entry name" value="PDZ_sf"/>
</dbReference>
<dbReference type="PROSITE" id="PS50106">
    <property type="entry name" value="PDZ"/>
    <property type="match status" value="1"/>
</dbReference>
<dbReference type="NCBIfam" id="NF041438">
    <property type="entry name" value="SepM_fam_S16"/>
    <property type="match status" value="1"/>
</dbReference>
<proteinExistence type="inferred from homology"/>
<feature type="active site" evidence="1">
    <location>
        <position position="235"/>
    </location>
</feature>
<comment type="caution">
    <text evidence="4">The sequence shown here is derived from an EMBL/GenBank/DDBJ whole genome shotgun (WGS) entry which is preliminary data.</text>
</comment>
<dbReference type="SUPFAM" id="SSF54211">
    <property type="entry name" value="Ribosomal protein S5 domain 2-like"/>
    <property type="match status" value="1"/>
</dbReference>
<keyword evidence="5" id="KW-1185">Reference proteome</keyword>
<dbReference type="EC" id="3.4.21.53" evidence="1"/>
<dbReference type="PROSITE" id="PS51786">
    <property type="entry name" value="LON_PROTEOLYTIC"/>
    <property type="match status" value="1"/>
</dbReference>
<dbReference type="PANTHER" id="PTHR10046">
    <property type="entry name" value="ATP DEPENDENT LON PROTEASE FAMILY MEMBER"/>
    <property type="match status" value="1"/>
</dbReference>
<dbReference type="SMART" id="SM00228">
    <property type="entry name" value="PDZ"/>
    <property type="match status" value="1"/>
</dbReference>
<evidence type="ECO:0000313" key="4">
    <source>
        <dbReference type="EMBL" id="GAA4063901.1"/>
    </source>
</evidence>
<dbReference type="InterPro" id="IPR020568">
    <property type="entry name" value="Ribosomal_Su5_D2-typ_SF"/>
</dbReference>
<name>A0ABP7VBU7_9BACI</name>
<comment type="catalytic activity">
    <reaction evidence="1">
        <text>Hydrolysis of proteins in presence of ATP.</text>
        <dbReference type="EC" id="3.4.21.53"/>
    </reaction>
</comment>
<evidence type="ECO:0000256" key="1">
    <source>
        <dbReference type="PROSITE-ProRule" id="PRU01122"/>
    </source>
</evidence>
<sequence>MLRQYRKLITFILILGLVMALSYMPLPYYIYSPGTAEPLNPVVRVAEATESEGDLHLVTVRGGQATPITLLVANFSNYQDIHHMEDLFPEGYDRQSYLEAQLQLMENSQEAAIVVAYEAAGEPIDIHYEGVYVVSVLEEMPAEAVLQTADKIIEVEGVKIIDADHLVETVDQYSVGDELTFLVERDNERFETTIELVPFPDDPAKHGIGIQLVTNREVDFDRSIEFASGDIGGPSAGLVMALEIYDQLVEADLTNGLKIAGTGEIDYNGNVYRIGGVDKKVVAADREGCEIFFVPNENGREGSNYELAKATAEAIGTDMEIVPIDHFQEALDYLQ</sequence>
<feature type="domain" description="PDZ" evidence="2">
    <location>
        <begin position="101"/>
        <end position="187"/>
    </location>
</feature>
<dbReference type="SUPFAM" id="SSF50156">
    <property type="entry name" value="PDZ domain-like"/>
    <property type="match status" value="1"/>
</dbReference>
<protein>
    <recommendedName>
        <fullName evidence="1">endopeptidase La</fullName>
        <ecNumber evidence="1">3.4.21.53</ecNumber>
    </recommendedName>
</protein>
<dbReference type="Pfam" id="PF05362">
    <property type="entry name" value="Lon_C"/>
    <property type="match status" value="1"/>
</dbReference>
<dbReference type="EMBL" id="BAABDL010000044">
    <property type="protein sequence ID" value="GAA4063901.1"/>
    <property type="molecule type" value="Genomic_DNA"/>
</dbReference>
<keyword evidence="1" id="KW-0720">Serine protease</keyword>
<dbReference type="InterPro" id="IPR014721">
    <property type="entry name" value="Ribsml_uS5_D2-typ_fold_subgr"/>
</dbReference>
<keyword evidence="1" id="KW-0378">Hydrolase</keyword>
<evidence type="ECO:0000259" key="3">
    <source>
        <dbReference type="PROSITE" id="PS51786"/>
    </source>
</evidence>
<dbReference type="Proteomes" id="UP001501734">
    <property type="component" value="Unassembled WGS sequence"/>
</dbReference>
<evidence type="ECO:0000259" key="2">
    <source>
        <dbReference type="PROSITE" id="PS50106"/>
    </source>
</evidence>
<dbReference type="GO" id="GO:0006508">
    <property type="term" value="P:proteolysis"/>
    <property type="evidence" value="ECO:0007669"/>
    <property type="project" value="UniProtKB-KW"/>
</dbReference>
<accession>A0ABP7VBU7</accession>
<dbReference type="Pfam" id="PF13180">
    <property type="entry name" value="PDZ_2"/>
    <property type="match status" value="1"/>
</dbReference>